<comment type="catalytic activity">
    <reaction evidence="6">
        <text>cytidine(1402) in 16S rRNA + S-adenosyl-L-methionine = 2'-O-methylcytidine(1402) in 16S rRNA + S-adenosyl-L-homocysteine + H(+)</text>
        <dbReference type="Rhea" id="RHEA:42924"/>
        <dbReference type="Rhea" id="RHEA-COMP:10285"/>
        <dbReference type="Rhea" id="RHEA-COMP:10286"/>
        <dbReference type="ChEBI" id="CHEBI:15378"/>
        <dbReference type="ChEBI" id="CHEBI:57856"/>
        <dbReference type="ChEBI" id="CHEBI:59789"/>
        <dbReference type="ChEBI" id="CHEBI:74495"/>
        <dbReference type="ChEBI" id="CHEBI:82748"/>
        <dbReference type="EC" id="2.1.1.198"/>
    </reaction>
</comment>
<evidence type="ECO:0000259" key="7">
    <source>
        <dbReference type="Pfam" id="PF00590"/>
    </source>
</evidence>
<evidence type="ECO:0000256" key="2">
    <source>
        <dbReference type="ARBA" id="ARBA00022552"/>
    </source>
</evidence>
<comment type="caution">
    <text evidence="9">The sequence shown here is derived from an EMBL/GenBank/DDBJ whole genome shotgun (WGS) entry which is preliminary data.</text>
</comment>
<dbReference type="InterPro" id="IPR053910">
    <property type="entry name" value="RsmI_HTH"/>
</dbReference>
<dbReference type="Pfam" id="PF23016">
    <property type="entry name" value="RsmI_C"/>
    <property type="match status" value="1"/>
</dbReference>
<evidence type="ECO:0000256" key="3">
    <source>
        <dbReference type="ARBA" id="ARBA00022603"/>
    </source>
</evidence>
<dbReference type="Pfam" id="PF00590">
    <property type="entry name" value="TP_methylase"/>
    <property type="match status" value="1"/>
</dbReference>
<feature type="domain" description="RsmI HTH" evidence="8">
    <location>
        <begin position="247"/>
        <end position="289"/>
    </location>
</feature>
<evidence type="ECO:0000313" key="9">
    <source>
        <dbReference type="EMBL" id="TDP32696.1"/>
    </source>
</evidence>
<dbReference type="OrthoDB" id="9809084at2"/>
<sequence>MSAQQSVKEAQNNPGTLYIVPTPIGNLSDMTERAIRTLLEVDYVAAEDTRHSKPLLQQVGSKARLIALHEHNEKQKTAAVMELLSNGLNVALISDAGTPLISDPGYIIVSRCRQQGLPVVALPGPCAITTALSGAGVATDRFSFEGFLAAKPQQRKKQLAALAEESRTMVFYETPHRIMHTLEDIYQTLGDGRELVLARELTKQFETYLYGNASQLLQRLTDDPNQQRGEMVLIISGYVAPVDADDQPDLQAQKALAILVQELPLKKAAAIVAQLYDERKNALYQWGLKNLNN</sequence>
<dbReference type="HAMAP" id="MF_01877">
    <property type="entry name" value="16SrRNA_methyltr_I"/>
    <property type="match status" value="1"/>
</dbReference>
<feature type="domain" description="Tetrapyrrole methylase" evidence="7">
    <location>
        <begin position="16"/>
        <end position="216"/>
    </location>
</feature>
<comment type="similarity">
    <text evidence="6">Belongs to the methyltransferase superfamily. RsmI family.</text>
</comment>
<dbReference type="NCBIfam" id="TIGR00096">
    <property type="entry name" value="16S rRNA (cytidine(1402)-2'-O)-methyltransferase"/>
    <property type="match status" value="1"/>
</dbReference>
<dbReference type="GO" id="GO:0070677">
    <property type="term" value="F:rRNA (cytosine-2'-O-)-methyltransferase activity"/>
    <property type="evidence" value="ECO:0007669"/>
    <property type="project" value="UniProtKB-UniRule"/>
</dbReference>
<dbReference type="InterPro" id="IPR014777">
    <property type="entry name" value="4pyrrole_Mease_sub1"/>
</dbReference>
<dbReference type="InterPro" id="IPR035996">
    <property type="entry name" value="4pyrrol_Methylase_sf"/>
</dbReference>
<evidence type="ECO:0000256" key="4">
    <source>
        <dbReference type="ARBA" id="ARBA00022679"/>
    </source>
</evidence>
<evidence type="ECO:0000256" key="6">
    <source>
        <dbReference type="HAMAP-Rule" id="MF_01877"/>
    </source>
</evidence>
<dbReference type="CDD" id="cd11648">
    <property type="entry name" value="RsmI"/>
    <property type="match status" value="1"/>
</dbReference>
<dbReference type="InterPro" id="IPR014776">
    <property type="entry name" value="4pyrrole_Mease_sub2"/>
</dbReference>
<dbReference type="PANTHER" id="PTHR46111:SF1">
    <property type="entry name" value="RIBOSOMAL RNA SMALL SUBUNIT METHYLTRANSFERASE I"/>
    <property type="match status" value="1"/>
</dbReference>
<reference evidence="9 10" key="1">
    <citation type="submission" date="2019-03" db="EMBL/GenBank/DDBJ databases">
        <title>Freshwater and sediment microbial communities from various areas in North America, analyzing microbe dynamics in response to fracking.</title>
        <authorList>
            <person name="Lamendella R."/>
        </authorList>
    </citation>
    <scope>NUCLEOTIDE SEQUENCE [LARGE SCALE GENOMIC DNA]</scope>
    <source>
        <strain evidence="9 10">18_TX</strain>
    </source>
</reference>
<dbReference type="PROSITE" id="PS01296">
    <property type="entry name" value="RSMI"/>
    <property type="match status" value="1"/>
</dbReference>
<comment type="subcellular location">
    <subcellularLocation>
        <location evidence="6">Cytoplasm</location>
    </subcellularLocation>
</comment>
<proteinExistence type="inferred from homology"/>
<dbReference type="RefSeq" id="WP_133539722.1">
    <property type="nucleotide sequence ID" value="NZ_SNXI01000008.1"/>
</dbReference>
<dbReference type="GO" id="GO:0005737">
    <property type="term" value="C:cytoplasm"/>
    <property type="evidence" value="ECO:0007669"/>
    <property type="project" value="UniProtKB-SubCell"/>
</dbReference>
<dbReference type="FunFam" id="3.30.950.10:FF:000002">
    <property type="entry name" value="Ribosomal RNA small subunit methyltransferase I"/>
    <property type="match status" value="1"/>
</dbReference>
<keyword evidence="10" id="KW-1185">Reference proteome</keyword>
<dbReference type="Gene3D" id="3.30.950.10">
    <property type="entry name" value="Methyltransferase, Cobalt-precorrin-4 Transmethylase, Domain 2"/>
    <property type="match status" value="1"/>
</dbReference>
<dbReference type="SUPFAM" id="SSF53790">
    <property type="entry name" value="Tetrapyrrole methylase"/>
    <property type="match status" value="1"/>
</dbReference>
<keyword evidence="1 6" id="KW-0963">Cytoplasm</keyword>
<dbReference type="PANTHER" id="PTHR46111">
    <property type="entry name" value="RIBOSOMAL RNA SMALL SUBUNIT METHYLTRANSFERASE I"/>
    <property type="match status" value="1"/>
</dbReference>
<dbReference type="InterPro" id="IPR018063">
    <property type="entry name" value="SAM_MeTrfase_RsmI_CS"/>
</dbReference>
<keyword evidence="4 6" id="KW-0808">Transferase</keyword>
<keyword evidence="2 6" id="KW-0698">rRNA processing</keyword>
<dbReference type="InterPro" id="IPR008189">
    <property type="entry name" value="rRNA_ssu_MeTfrase_I"/>
</dbReference>
<gene>
    <name evidence="6" type="primary">rsmI</name>
    <name evidence="9" type="ORF">DEU29_10841</name>
</gene>
<protein>
    <recommendedName>
        <fullName evidence="6">Ribosomal RNA small subunit methyltransferase I</fullName>
        <ecNumber evidence="6">2.1.1.198</ecNumber>
    </recommendedName>
    <alternativeName>
        <fullName evidence="6">16S rRNA 2'-O-ribose C1402 methyltransferase</fullName>
    </alternativeName>
    <alternativeName>
        <fullName evidence="6">rRNA (cytidine-2'-O-)-methyltransferase RsmI</fullName>
    </alternativeName>
</protein>
<dbReference type="Gene3D" id="3.40.1010.10">
    <property type="entry name" value="Cobalt-precorrin-4 Transmethylase, Domain 1"/>
    <property type="match status" value="1"/>
</dbReference>
<dbReference type="EMBL" id="SNXI01000008">
    <property type="protein sequence ID" value="TDP32696.1"/>
    <property type="molecule type" value="Genomic_DNA"/>
</dbReference>
<accession>A0A4R6P5X4</accession>
<dbReference type="Proteomes" id="UP000295531">
    <property type="component" value="Unassembled WGS sequence"/>
</dbReference>
<keyword evidence="3 6" id="KW-0489">Methyltransferase</keyword>
<evidence type="ECO:0000256" key="5">
    <source>
        <dbReference type="ARBA" id="ARBA00022691"/>
    </source>
</evidence>
<evidence type="ECO:0000313" key="10">
    <source>
        <dbReference type="Proteomes" id="UP000295531"/>
    </source>
</evidence>
<dbReference type="PIRSF" id="PIRSF005917">
    <property type="entry name" value="MTase_YraL"/>
    <property type="match status" value="1"/>
</dbReference>
<dbReference type="AlphaFoldDB" id="A0A4R6P5X4"/>
<keyword evidence="5 6" id="KW-0949">S-adenosyl-L-methionine</keyword>
<evidence type="ECO:0000259" key="8">
    <source>
        <dbReference type="Pfam" id="PF23016"/>
    </source>
</evidence>
<dbReference type="FunFam" id="3.40.1010.10:FF:000007">
    <property type="entry name" value="Ribosomal RNA small subunit methyltransferase I"/>
    <property type="match status" value="1"/>
</dbReference>
<dbReference type="EC" id="2.1.1.198" evidence="6"/>
<name>A0A4R6P5X4_9GAMM</name>
<evidence type="ECO:0000256" key="1">
    <source>
        <dbReference type="ARBA" id="ARBA00022490"/>
    </source>
</evidence>
<organism evidence="9 10">
    <name type="scientific">Idiomarina aquatica</name>
    <dbReference type="NCBI Taxonomy" id="1327752"/>
    <lineage>
        <taxon>Bacteria</taxon>
        <taxon>Pseudomonadati</taxon>
        <taxon>Pseudomonadota</taxon>
        <taxon>Gammaproteobacteria</taxon>
        <taxon>Alteromonadales</taxon>
        <taxon>Idiomarinaceae</taxon>
        <taxon>Idiomarina</taxon>
    </lineage>
</organism>
<comment type="function">
    <text evidence="6">Catalyzes the 2'-O-methylation of the ribose of cytidine 1402 (C1402) in 16S rRNA.</text>
</comment>
<dbReference type="InterPro" id="IPR000878">
    <property type="entry name" value="4pyrrol_Mease"/>
</dbReference>